<organism evidence="2 3">
    <name type="scientific">Oceanobacillus limi</name>
    <dbReference type="NCBI Taxonomy" id="930131"/>
    <lineage>
        <taxon>Bacteria</taxon>
        <taxon>Bacillati</taxon>
        <taxon>Bacillota</taxon>
        <taxon>Bacilli</taxon>
        <taxon>Bacillales</taxon>
        <taxon>Bacillaceae</taxon>
        <taxon>Oceanobacillus</taxon>
    </lineage>
</organism>
<dbReference type="AlphaFoldDB" id="A0A1I0CTH3"/>
<protein>
    <submittedName>
        <fullName evidence="2">Pimeloyl-ACP methyl ester carboxylesterase</fullName>
    </submittedName>
</protein>
<evidence type="ECO:0000313" key="3">
    <source>
        <dbReference type="Proteomes" id="UP000198618"/>
    </source>
</evidence>
<dbReference type="InterPro" id="IPR050228">
    <property type="entry name" value="Carboxylesterase_BioH"/>
</dbReference>
<dbReference type="Pfam" id="PF00561">
    <property type="entry name" value="Abhydrolase_1"/>
    <property type="match status" value="1"/>
</dbReference>
<name>A0A1I0CTH3_9BACI</name>
<dbReference type="InterPro" id="IPR029058">
    <property type="entry name" value="AB_hydrolase_fold"/>
</dbReference>
<dbReference type="Gene3D" id="1.10.10.10">
    <property type="entry name" value="Winged helix-like DNA-binding domain superfamily/Winged helix DNA-binding domain"/>
    <property type="match status" value="1"/>
</dbReference>
<dbReference type="STRING" id="930131.SAMN05216389_10758"/>
<dbReference type="Proteomes" id="UP000198618">
    <property type="component" value="Unassembled WGS sequence"/>
</dbReference>
<proteinExistence type="predicted"/>
<evidence type="ECO:0000259" key="1">
    <source>
        <dbReference type="Pfam" id="PF00561"/>
    </source>
</evidence>
<sequence>MIQLVFLKHGHIRINYEWIQSENPFADETLIFIHGIGLDMHTWEFVIPYLRKYYDIVTYDLRGHGKSDSGDEKGTVELLYKDFTFLLSELEIKSYHIVAQGFGGLIGVYHAAQEQKLSNQLRSLILLSVPFHYPKKLGSKVVRQRKELVEGQDNMLGMGKELIDKICYPPTKEKQAIIFNAYKKVSPTVYFNLFHTDDLPNATRNLQKIEKPILILSGSEDEVFPPELNSASLNFNVNVRYYTVPYASFLVQMDQPKITADWIHNFIEKQRMHQEQGAFHKDLTAELYTEIRGMLHEEDQHELEVNIMNGFGVSLNKQRILEGWGKRKAKQILVYLLLQHSSTRDELCDVFWPEVDLNNARNRLRVALHHLNHLLQTNSNTKFLVTEREHVYLQGNIKSDLVDHIEAIKAAQHITDLDKRARQYQEILSQITENPLPGLYEEWFLNKRYWIERKWGDMSIFLAERFEQRGMIKDAFYYMKVAYQYQSENYDVYQRLTALEEKLP</sequence>
<dbReference type="InterPro" id="IPR036388">
    <property type="entry name" value="WH-like_DNA-bd_sf"/>
</dbReference>
<dbReference type="InterPro" id="IPR000073">
    <property type="entry name" value="AB_hydrolase_1"/>
</dbReference>
<dbReference type="SUPFAM" id="SSF53474">
    <property type="entry name" value="alpha/beta-Hydrolases"/>
    <property type="match status" value="1"/>
</dbReference>
<evidence type="ECO:0000313" key="2">
    <source>
        <dbReference type="EMBL" id="SET22680.1"/>
    </source>
</evidence>
<dbReference type="PANTHER" id="PTHR43194">
    <property type="entry name" value="HYDROLASE ALPHA/BETA FOLD FAMILY"/>
    <property type="match status" value="1"/>
</dbReference>
<dbReference type="Gene3D" id="3.40.50.1820">
    <property type="entry name" value="alpha/beta hydrolase"/>
    <property type="match status" value="1"/>
</dbReference>
<keyword evidence="3" id="KW-1185">Reference proteome</keyword>
<accession>A0A1I0CTH3</accession>
<dbReference type="PANTHER" id="PTHR43194:SF2">
    <property type="entry name" value="PEROXISOMAL MEMBRANE PROTEIN LPX1"/>
    <property type="match status" value="1"/>
</dbReference>
<feature type="domain" description="AB hydrolase-1" evidence="1">
    <location>
        <begin position="29"/>
        <end position="155"/>
    </location>
</feature>
<gene>
    <name evidence="2" type="ORF">SAMN05216389_10758</name>
</gene>
<dbReference type="EMBL" id="FOHE01000007">
    <property type="protein sequence ID" value="SET22680.1"/>
    <property type="molecule type" value="Genomic_DNA"/>
</dbReference>
<reference evidence="2 3" key="1">
    <citation type="submission" date="2016-10" db="EMBL/GenBank/DDBJ databases">
        <authorList>
            <person name="de Groot N.N."/>
        </authorList>
    </citation>
    <scope>NUCLEOTIDE SEQUENCE [LARGE SCALE GENOMIC DNA]</scope>
    <source>
        <strain evidence="2 3">IBRC-M 10780</strain>
    </source>
</reference>